<evidence type="ECO:0000313" key="4">
    <source>
        <dbReference type="EMBL" id="AHH21942.1"/>
    </source>
</evidence>
<dbReference type="InterPro" id="IPR011528">
    <property type="entry name" value="NERD"/>
</dbReference>
<dbReference type="STRING" id="1415166.NONO_c71840"/>
<dbReference type="AlphaFoldDB" id="W5TRQ8"/>
<dbReference type="RefSeq" id="WP_025353223.1">
    <property type="nucleotide sequence ID" value="NZ_CP006850.1"/>
</dbReference>
<feature type="compositionally biased region" description="Pro residues" evidence="1">
    <location>
        <begin position="489"/>
        <end position="506"/>
    </location>
</feature>
<dbReference type="Proteomes" id="UP000019150">
    <property type="component" value="Chromosome"/>
</dbReference>
<evidence type="ECO:0000256" key="1">
    <source>
        <dbReference type="SAM" id="MobiDB-lite"/>
    </source>
</evidence>
<evidence type="ECO:0000256" key="2">
    <source>
        <dbReference type="SAM" id="Phobius"/>
    </source>
</evidence>
<feature type="region of interest" description="Disordered" evidence="1">
    <location>
        <begin position="472"/>
        <end position="520"/>
    </location>
</feature>
<dbReference type="KEGG" id="nno:NONO_c71840"/>
<keyword evidence="5" id="KW-1185">Reference proteome</keyword>
<feature type="domain" description="NERD" evidence="3">
    <location>
        <begin position="14"/>
        <end position="132"/>
    </location>
</feature>
<sequence length="536" mass="56212">MLIINAETRKPGTEQKALGFLRDYSRNPGIAISGLQIPDRHRRRTTEADVVVFMPFAAAVIEVKGIVQPVGGTLSCPVNGRWSMPGIDGDPIHVRGSDTNPLHQVADPMYGLKNLARELAPDREPFIDGLVLIVPHSGTTVSLDKDDALPPGQDILLGADSGPLWKWLNRKAFRARTDPWTVELVVAVLAAIGLDQAGIPEEAAHLRAALIREGFTTEGPATMPEAGAAAEPADSEFSTPALAASAAFAAASVADASTAVAVTSAPIADTSAAFGDTSTAFVSTATVADTPYAGAPESPVVANPAVPGNPHLATAADTARTGENLSGPGESDVSGIHDDKGHGEEGARGDRRAHDDERDGRAHGEDRAHDARVRDDRWTHQDTDTDNEPFGRPLTEQPVTAPPTYDNVRSLPFRRPESAESQAVDPDSQEPEDWSAPSRRPSRHRVEAVAVIGALAAVLVCFVWYFAGSHSGEHSDAGNRPAATSTAPAPMPPAPIPPAAAAPPAAPAAAEVPAPQQNSGLFPQDARACYPFQPDC</sequence>
<protein>
    <recommendedName>
        <fullName evidence="3">NERD domain-containing protein</fullName>
    </recommendedName>
</protein>
<proteinExistence type="predicted"/>
<evidence type="ECO:0000259" key="3">
    <source>
        <dbReference type="Pfam" id="PF08378"/>
    </source>
</evidence>
<gene>
    <name evidence="4" type="ORF">NONO_c71840</name>
</gene>
<keyword evidence="2" id="KW-0812">Transmembrane</keyword>
<keyword evidence="2" id="KW-0472">Membrane</keyword>
<dbReference type="eggNOG" id="ENOG5034ANP">
    <property type="taxonomic scope" value="Bacteria"/>
</dbReference>
<dbReference type="OrthoDB" id="4560591at2"/>
<feature type="region of interest" description="Disordered" evidence="1">
    <location>
        <begin position="320"/>
        <end position="442"/>
    </location>
</feature>
<dbReference type="Pfam" id="PF08378">
    <property type="entry name" value="NERD"/>
    <property type="match status" value="1"/>
</dbReference>
<feature type="compositionally biased region" description="Basic and acidic residues" evidence="1">
    <location>
        <begin position="335"/>
        <end position="383"/>
    </location>
</feature>
<keyword evidence="2" id="KW-1133">Transmembrane helix</keyword>
<dbReference type="PATRIC" id="fig|1415166.3.peg.7370"/>
<accession>W5TRQ8</accession>
<name>W5TRQ8_9NOCA</name>
<dbReference type="HOGENOM" id="CLU_507911_0_0_11"/>
<reference evidence="4 5" key="1">
    <citation type="journal article" date="2014" name="Appl. Environ. Microbiol.">
        <title>Insights into the Microbial Degradation of Rubber and Gutta-Percha by Analysis of the Complete Genome of Nocardia nova SH22a.</title>
        <authorList>
            <person name="Luo Q."/>
            <person name="Hiessl S."/>
            <person name="Poehlein A."/>
            <person name="Daniel R."/>
            <person name="Steinbuchel A."/>
        </authorList>
    </citation>
    <scope>NUCLEOTIDE SEQUENCE [LARGE SCALE GENOMIC DNA]</scope>
    <source>
        <strain evidence="4">SH22a</strain>
    </source>
</reference>
<evidence type="ECO:0000313" key="5">
    <source>
        <dbReference type="Proteomes" id="UP000019150"/>
    </source>
</evidence>
<organism evidence="4 5">
    <name type="scientific">Nocardia nova SH22a</name>
    <dbReference type="NCBI Taxonomy" id="1415166"/>
    <lineage>
        <taxon>Bacteria</taxon>
        <taxon>Bacillati</taxon>
        <taxon>Actinomycetota</taxon>
        <taxon>Actinomycetes</taxon>
        <taxon>Mycobacteriales</taxon>
        <taxon>Nocardiaceae</taxon>
        <taxon>Nocardia</taxon>
    </lineage>
</organism>
<feature type="transmembrane region" description="Helical" evidence="2">
    <location>
        <begin position="448"/>
        <end position="467"/>
    </location>
</feature>
<dbReference type="EMBL" id="CP006850">
    <property type="protein sequence ID" value="AHH21942.1"/>
    <property type="molecule type" value="Genomic_DNA"/>
</dbReference>